<dbReference type="NCBIfam" id="TIGR00057">
    <property type="entry name" value="L-threonylcarbamoyladenylate synthase"/>
    <property type="match status" value="1"/>
</dbReference>
<keyword evidence="8 13" id="KW-0548">Nucleotidyltransferase</keyword>
<dbReference type="PANTHER" id="PTHR17490">
    <property type="entry name" value="SUA5"/>
    <property type="match status" value="1"/>
</dbReference>
<dbReference type="GO" id="GO:0061710">
    <property type="term" value="F:L-threonylcarbamoyladenylate synthase"/>
    <property type="evidence" value="ECO:0007669"/>
    <property type="project" value="UniProtKB-EC"/>
</dbReference>
<evidence type="ECO:0000256" key="12">
    <source>
        <dbReference type="ARBA" id="ARBA00048366"/>
    </source>
</evidence>
<name>A0A1H2T732_9EURY</name>
<dbReference type="PIRSF" id="PIRSF004930">
    <property type="entry name" value="Tln_factor_SUA5"/>
    <property type="match status" value="1"/>
</dbReference>
<reference evidence="16 19" key="2">
    <citation type="submission" date="2018-10" db="EMBL/GenBank/DDBJ databases">
        <title>Cultivation of a novel Methanohalophilus strain from Kebrit Deep of the Red Sea and a genomic comparison of members of the genus Methanohalophilus.</title>
        <authorList>
            <person name="Guan Y."/>
            <person name="Ngugi D.K."/>
            <person name="Stingl U."/>
        </authorList>
    </citation>
    <scope>NUCLEOTIDE SEQUENCE [LARGE SCALE GENOMIC DNA]</scope>
    <source>
        <strain evidence="16 19">DSM 3094</strain>
    </source>
</reference>
<evidence type="ECO:0000313" key="19">
    <source>
        <dbReference type="Proteomes" id="UP000267921"/>
    </source>
</evidence>
<keyword evidence="6 13" id="KW-0808">Transferase</keyword>
<dbReference type="GO" id="GO:0000049">
    <property type="term" value="F:tRNA binding"/>
    <property type="evidence" value="ECO:0007669"/>
    <property type="project" value="TreeGrafter"/>
</dbReference>
<accession>A0A1H2T732</accession>
<dbReference type="PROSITE" id="PS51163">
    <property type="entry name" value="YRDC"/>
    <property type="match status" value="1"/>
</dbReference>
<dbReference type="Proteomes" id="UP000267921">
    <property type="component" value="Unassembled WGS sequence"/>
</dbReference>
<dbReference type="OrthoDB" id="39992at2157"/>
<feature type="binding site" evidence="14">
    <location>
        <position position="204"/>
    </location>
    <ligand>
        <name>ATP</name>
        <dbReference type="ChEBI" id="CHEBI:30616"/>
    </ligand>
</feature>
<dbReference type="SUPFAM" id="SSF55821">
    <property type="entry name" value="YrdC/RibB"/>
    <property type="match status" value="1"/>
</dbReference>
<gene>
    <name evidence="16" type="ORF">EFE40_05295</name>
    <name evidence="17" type="ORF">SAMN04515625_0913</name>
</gene>
<feature type="binding site" evidence="14">
    <location>
        <position position="160"/>
    </location>
    <ligand>
        <name>ATP</name>
        <dbReference type="ChEBI" id="CHEBI:30616"/>
    </ligand>
</feature>
<dbReference type="InterPro" id="IPR017945">
    <property type="entry name" value="DHBP_synth_RibB-like_a/b_dom"/>
</dbReference>
<dbReference type="Proteomes" id="UP000198669">
    <property type="component" value="Unassembled WGS sequence"/>
</dbReference>
<comment type="subcellular location">
    <subcellularLocation>
        <location evidence="1 13">Cytoplasm</location>
    </subcellularLocation>
</comment>
<feature type="binding site" evidence="14">
    <location>
        <position position="126"/>
    </location>
    <ligand>
        <name>ATP</name>
        <dbReference type="ChEBI" id="CHEBI:30616"/>
    </ligand>
</feature>
<dbReference type="GO" id="GO:0003725">
    <property type="term" value="F:double-stranded RNA binding"/>
    <property type="evidence" value="ECO:0007669"/>
    <property type="project" value="UniProtKB-UniRule"/>
</dbReference>
<dbReference type="GO" id="GO:0005524">
    <property type="term" value="F:ATP binding"/>
    <property type="evidence" value="ECO:0007669"/>
    <property type="project" value="UniProtKB-UniRule"/>
</dbReference>
<evidence type="ECO:0000256" key="6">
    <source>
        <dbReference type="ARBA" id="ARBA00022679"/>
    </source>
</evidence>
<comment type="catalytic activity">
    <reaction evidence="12 13">
        <text>L-threonine + hydrogencarbonate + ATP = L-threonylcarbamoyladenylate + diphosphate + H2O</text>
        <dbReference type="Rhea" id="RHEA:36407"/>
        <dbReference type="ChEBI" id="CHEBI:15377"/>
        <dbReference type="ChEBI" id="CHEBI:17544"/>
        <dbReference type="ChEBI" id="CHEBI:30616"/>
        <dbReference type="ChEBI" id="CHEBI:33019"/>
        <dbReference type="ChEBI" id="CHEBI:57926"/>
        <dbReference type="ChEBI" id="CHEBI:73682"/>
        <dbReference type="EC" id="2.7.7.87"/>
    </reaction>
</comment>
<feature type="binding site" evidence="14">
    <location>
        <position position="152"/>
    </location>
    <ligand>
        <name>ATP</name>
        <dbReference type="ChEBI" id="CHEBI:30616"/>
    </ligand>
</feature>
<evidence type="ECO:0000259" key="15">
    <source>
        <dbReference type="PROSITE" id="PS51163"/>
    </source>
</evidence>
<dbReference type="InterPro" id="IPR005145">
    <property type="entry name" value="Sua5_C"/>
</dbReference>
<organism evidence="17 18">
    <name type="scientific">Methanohalophilus halophilus</name>
    <dbReference type="NCBI Taxonomy" id="2177"/>
    <lineage>
        <taxon>Archaea</taxon>
        <taxon>Methanobacteriati</taxon>
        <taxon>Methanobacteriota</taxon>
        <taxon>Stenosarchaea group</taxon>
        <taxon>Methanomicrobia</taxon>
        <taxon>Methanosarcinales</taxon>
        <taxon>Methanosarcinaceae</taxon>
        <taxon>Methanohalophilus</taxon>
    </lineage>
</organism>
<comment type="function">
    <text evidence="13">Required for the formation of a threonylcarbamoyl group on adenosine at position 37 (t(6)A37) in tRNAs that read codons beginning with adenine.</text>
</comment>
<feature type="binding site" evidence="14">
    <location>
        <position position="76"/>
    </location>
    <ligand>
        <name>L-threonine</name>
        <dbReference type="ChEBI" id="CHEBI:57926"/>
    </ligand>
</feature>
<proteinExistence type="inferred from homology"/>
<dbReference type="InterPro" id="IPR038385">
    <property type="entry name" value="Sua5/YwlC_C"/>
</dbReference>
<dbReference type="InterPro" id="IPR010923">
    <property type="entry name" value="T(6)A37_SUA5"/>
</dbReference>
<comment type="similarity">
    <text evidence="2 13">Belongs to the SUA5 family.</text>
</comment>
<feature type="binding site" evidence="14">
    <location>
        <position position="44"/>
    </location>
    <ligand>
        <name>L-threonine</name>
        <dbReference type="ChEBI" id="CHEBI:57926"/>
    </ligand>
</feature>
<evidence type="ECO:0000313" key="16">
    <source>
        <dbReference type="EMBL" id="RNI08891.1"/>
    </source>
</evidence>
<evidence type="ECO:0000256" key="5">
    <source>
        <dbReference type="ARBA" id="ARBA00022490"/>
    </source>
</evidence>
<dbReference type="EMBL" id="RJJG01000004">
    <property type="protein sequence ID" value="RNI08891.1"/>
    <property type="molecule type" value="Genomic_DNA"/>
</dbReference>
<feature type="domain" description="YrdC-like" evidence="15">
    <location>
        <begin position="22"/>
        <end position="208"/>
    </location>
</feature>
<dbReference type="Gene3D" id="3.40.50.11030">
    <property type="entry name" value="Threonylcarbamoyl-AMP synthase, C-terminal domain"/>
    <property type="match status" value="1"/>
</dbReference>
<dbReference type="GO" id="GO:0005737">
    <property type="term" value="C:cytoplasm"/>
    <property type="evidence" value="ECO:0007669"/>
    <property type="project" value="UniProtKB-SubCell"/>
</dbReference>
<feature type="binding site" evidence="14">
    <location>
        <position position="150"/>
    </location>
    <ligand>
        <name>L-threonine</name>
        <dbReference type="ChEBI" id="CHEBI:57926"/>
    </ligand>
</feature>
<evidence type="ECO:0000256" key="2">
    <source>
        <dbReference type="ARBA" id="ARBA00007663"/>
    </source>
</evidence>
<evidence type="ECO:0000313" key="17">
    <source>
        <dbReference type="EMBL" id="SDW39692.1"/>
    </source>
</evidence>
<dbReference type="PANTHER" id="PTHR17490:SF16">
    <property type="entry name" value="THREONYLCARBAMOYL-AMP SYNTHASE"/>
    <property type="match status" value="1"/>
</dbReference>
<keyword evidence="10 13" id="KW-0067">ATP-binding</keyword>
<dbReference type="EMBL" id="FNMU01000002">
    <property type="protein sequence ID" value="SDW39692.1"/>
    <property type="molecule type" value="Genomic_DNA"/>
</dbReference>
<dbReference type="FunFam" id="3.90.870.10:FF:000009">
    <property type="entry name" value="Threonylcarbamoyl-AMP synthase, putative"/>
    <property type="match status" value="1"/>
</dbReference>
<feature type="binding site" evidence="14">
    <location>
        <position position="67"/>
    </location>
    <ligand>
        <name>ATP</name>
        <dbReference type="ChEBI" id="CHEBI:30616"/>
    </ligand>
</feature>
<evidence type="ECO:0000256" key="13">
    <source>
        <dbReference type="PIRNR" id="PIRNR004930"/>
    </source>
</evidence>
<dbReference type="InterPro" id="IPR050156">
    <property type="entry name" value="TC-AMP_synthase_SUA5"/>
</dbReference>
<dbReference type="AlphaFoldDB" id="A0A1H2T732"/>
<dbReference type="GO" id="GO:0008033">
    <property type="term" value="P:tRNA processing"/>
    <property type="evidence" value="ECO:0007669"/>
    <property type="project" value="UniProtKB-KW"/>
</dbReference>
<protein>
    <recommendedName>
        <fullName evidence="4 13">Threonylcarbamoyl-AMP synthase</fullName>
        <shortName evidence="13">TC-AMP synthase</shortName>
        <ecNumber evidence="3 13">2.7.7.87</ecNumber>
    </recommendedName>
    <alternativeName>
        <fullName evidence="11 13">L-threonylcarbamoyladenylate synthase</fullName>
    </alternativeName>
</protein>
<evidence type="ECO:0000256" key="7">
    <source>
        <dbReference type="ARBA" id="ARBA00022694"/>
    </source>
</evidence>
<dbReference type="Pfam" id="PF03481">
    <property type="entry name" value="Sua5_C"/>
    <property type="match status" value="1"/>
</dbReference>
<feature type="binding site" evidence="14">
    <location>
        <position position="130"/>
    </location>
    <ligand>
        <name>L-threonine</name>
        <dbReference type="ChEBI" id="CHEBI:57926"/>
    </ligand>
</feature>
<reference evidence="17 18" key="1">
    <citation type="submission" date="2016-10" db="EMBL/GenBank/DDBJ databases">
        <authorList>
            <person name="de Groot N.N."/>
        </authorList>
    </citation>
    <scope>NUCLEOTIDE SEQUENCE [LARGE SCALE GENOMIC DNA]</scope>
    <source>
        <strain evidence="17 18">Z-7982</strain>
    </source>
</reference>
<feature type="binding site" evidence="14">
    <location>
        <position position="71"/>
    </location>
    <ligand>
        <name>ATP</name>
        <dbReference type="ChEBI" id="CHEBI:30616"/>
    </ligand>
</feature>
<keyword evidence="5 13" id="KW-0963">Cytoplasm</keyword>
<keyword evidence="7 13" id="KW-0819">tRNA processing</keyword>
<dbReference type="Pfam" id="PF01300">
    <property type="entry name" value="Sua5_yciO_yrdC"/>
    <property type="match status" value="1"/>
</dbReference>
<dbReference type="InterPro" id="IPR006070">
    <property type="entry name" value="Sua5-like_dom"/>
</dbReference>
<evidence type="ECO:0000256" key="9">
    <source>
        <dbReference type="ARBA" id="ARBA00022741"/>
    </source>
</evidence>
<evidence type="ECO:0000256" key="4">
    <source>
        <dbReference type="ARBA" id="ARBA00015492"/>
    </source>
</evidence>
<dbReference type="EC" id="2.7.7.87" evidence="3 13"/>
<evidence type="ECO:0000256" key="14">
    <source>
        <dbReference type="PIRSR" id="PIRSR004930-1"/>
    </source>
</evidence>
<evidence type="ECO:0000256" key="10">
    <source>
        <dbReference type="ARBA" id="ARBA00022840"/>
    </source>
</evidence>
<evidence type="ECO:0000256" key="1">
    <source>
        <dbReference type="ARBA" id="ARBA00004496"/>
    </source>
</evidence>
<dbReference type="GO" id="GO:0006450">
    <property type="term" value="P:regulation of translational fidelity"/>
    <property type="evidence" value="ECO:0007669"/>
    <property type="project" value="TreeGrafter"/>
</dbReference>
<keyword evidence="9 13" id="KW-0547">Nucleotide-binding</keyword>
<evidence type="ECO:0000256" key="3">
    <source>
        <dbReference type="ARBA" id="ARBA00012584"/>
    </source>
</evidence>
<sequence>MEQVSHMQKKTEIMRIAEKTADDIFKKAGKLLREGKTVAFPTETVYGLGADALNPQAVEQIFKAKGRPADNPLIVHVSNQDQCNQLVSTFTPIAKKLAECFWPGPLAIILDKTDMVPYITTGRLETVAIRMPANQIAQNIIEASCKPIAAPSANLSGRPSPTNASHVEEDLQGRIDAIVDGGEVEIGVESTVVDARGEVPVILRPGKISAEDIQQCTNTEVCIGYAKKDHMEKPLSPGMKYTHYSPSAKVILVQGKTKDVSAKIADLVGNTNEEHERAGLLLTEEIQNDFPFKEKLSIGQATKPEGAAKRIFAGLREMDSKGMDLIIVDGSFTEKGIGAAVHERLQKAADIIITIPRM</sequence>
<evidence type="ECO:0000313" key="18">
    <source>
        <dbReference type="Proteomes" id="UP000198669"/>
    </source>
</evidence>
<feature type="binding site" evidence="14">
    <location>
        <position position="244"/>
    </location>
    <ligand>
        <name>ATP</name>
        <dbReference type="ChEBI" id="CHEBI:30616"/>
    </ligand>
</feature>
<dbReference type="Gene3D" id="3.90.870.10">
    <property type="entry name" value="DHBP synthase"/>
    <property type="match status" value="1"/>
</dbReference>
<evidence type="ECO:0000256" key="8">
    <source>
        <dbReference type="ARBA" id="ARBA00022695"/>
    </source>
</evidence>
<feature type="binding site" evidence="14">
    <location>
        <position position="190"/>
    </location>
    <ligand>
        <name>L-threonine</name>
        <dbReference type="ChEBI" id="CHEBI:57926"/>
    </ligand>
</feature>
<evidence type="ECO:0000256" key="11">
    <source>
        <dbReference type="ARBA" id="ARBA00029774"/>
    </source>
</evidence>